<keyword evidence="1" id="KW-0040">ANK repeat</keyword>
<dbReference type="Proteomes" id="UP000465266">
    <property type="component" value="Unassembled WGS sequence"/>
</dbReference>
<dbReference type="InterPro" id="IPR002110">
    <property type="entry name" value="Ankyrin_rpt"/>
</dbReference>
<keyword evidence="3" id="KW-1185">Reference proteome</keyword>
<proteinExistence type="predicted"/>
<evidence type="ECO:0008006" key="4">
    <source>
        <dbReference type="Google" id="ProtNLM"/>
    </source>
</evidence>
<sequence length="226" mass="25029">MKSIQQEALQREAEDAAQSAHASKLRDCLTRGATVWENGVVLLALESGDIATFQTLLDFGVSINEDMHYSGTPLISALFHNHDALLEFLFLKGVDPNKGNWGHWLPPLSVAVRFSKDIKWVQRLLDAGAKIEGTGALHIAAFQGDLARMKLLLDHGADVNEITYFQVIAFLDYRRKGTPVHWAIAGGHLGAVRLLCRYDPDLDIQDEDAVTVMDRLDFFFAELAAA</sequence>
<dbReference type="PROSITE" id="PS50088">
    <property type="entry name" value="ANK_REPEAT"/>
    <property type="match status" value="2"/>
</dbReference>
<dbReference type="EMBL" id="BLKG01000007">
    <property type="protein sequence ID" value="GFF74077.1"/>
    <property type="molecule type" value="Genomic_DNA"/>
</dbReference>
<dbReference type="SUPFAM" id="SSF48403">
    <property type="entry name" value="Ankyrin repeat"/>
    <property type="match status" value="1"/>
</dbReference>
<dbReference type="PANTHER" id="PTHR46224">
    <property type="entry name" value="ANKYRIN REPEAT FAMILY PROTEIN"/>
    <property type="match status" value="1"/>
</dbReference>
<dbReference type="InterPro" id="IPR036770">
    <property type="entry name" value="Ankyrin_rpt-contain_sf"/>
</dbReference>
<reference evidence="2 3" key="1">
    <citation type="submission" date="2020-01" db="EMBL/GenBank/DDBJ databases">
        <title>Draft genome sequence of Aspergillus udagawae IFM 53868.</title>
        <authorList>
            <person name="Takahashi H."/>
            <person name="Yaguchi T."/>
        </authorList>
    </citation>
    <scope>NUCLEOTIDE SEQUENCE [LARGE SCALE GENOMIC DNA]</scope>
    <source>
        <strain evidence="2 3">IFM 53868</strain>
    </source>
</reference>
<dbReference type="Pfam" id="PF12796">
    <property type="entry name" value="Ank_2"/>
    <property type="match status" value="1"/>
</dbReference>
<dbReference type="InterPro" id="IPR051616">
    <property type="entry name" value="Cul2-RING_E3_ligase_SR"/>
</dbReference>
<protein>
    <recommendedName>
        <fullName evidence="4">Ankyrin repeat domain-containing protein</fullName>
    </recommendedName>
</protein>
<dbReference type="PANTHER" id="PTHR46224:SF64">
    <property type="entry name" value="IQ MOTIF AND ANKYRIN REPEAT DOMAIN-CONTAINING PROTEIN 1"/>
    <property type="match status" value="1"/>
</dbReference>
<dbReference type="PROSITE" id="PS50297">
    <property type="entry name" value="ANK_REP_REGION"/>
    <property type="match status" value="1"/>
</dbReference>
<gene>
    <name evidence="2" type="ORF">IFM53868_01235</name>
</gene>
<dbReference type="Gene3D" id="1.25.40.20">
    <property type="entry name" value="Ankyrin repeat-containing domain"/>
    <property type="match status" value="2"/>
</dbReference>
<comment type="caution">
    <text evidence="2">The sequence shown here is derived from an EMBL/GenBank/DDBJ whole genome shotgun (WGS) entry which is preliminary data.</text>
</comment>
<organism evidence="2 3">
    <name type="scientific">Aspergillus udagawae</name>
    <dbReference type="NCBI Taxonomy" id="91492"/>
    <lineage>
        <taxon>Eukaryota</taxon>
        <taxon>Fungi</taxon>
        <taxon>Dikarya</taxon>
        <taxon>Ascomycota</taxon>
        <taxon>Pezizomycotina</taxon>
        <taxon>Eurotiomycetes</taxon>
        <taxon>Eurotiomycetidae</taxon>
        <taxon>Eurotiales</taxon>
        <taxon>Aspergillaceae</taxon>
        <taxon>Aspergillus</taxon>
        <taxon>Aspergillus subgen. Fumigati</taxon>
    </lineage>
</organism>
<evidence type="ECO:0000313" key="3">
    <source>
        <dbReference type="Proteomes" id="UP000465266"/>
    </source>
</evidence>
<name>A0ABQ1A5N3_9EURO</name>
<feature type="repeat" description="ANK" evidence="1">
    <location>
        <begin position="132"/>
        <end position="164"/>
    </location>
</feature>
<evidence type="ECO:0000313" key="2">
    <source>
        <dbReference type="EMBL" id="GFF74077.1"/>
    </source>
</evidence>
<evidence type="ECO:0000256" key="1">
    <source>
        <dbReference type="PROSITE-ProRule" id="PRU00023"/>
    </source>
</evidence>
<dbReference type="SMART" id="SM00248">
    <property type="entry name" value="ANK"/>
    <property type="match status" value="4"/>
</dbReference>
<accession>A0ABQ1A5N3</accession>
<feature type="repeat" description="ANK" evidence="1">
    <location>
        <begin position="175"/>
        <end position="207"/>
    </location>
</feature>